<evidence type="ECO:0000313" key="3">
    <source>
        <dbReference type="Proteomes" id="UP000182975"/>
    </source>
</evidence>
<dbReference type="Proteomes" id="UP000182975">
    <property type="component" value="Unassembled WGS sequence"/>
</dbReference>
<dbReference type="EMBL" id="FOEC01000020">
    <property type="protein sequence ID" value="SEP02322.1"/>
    <property type="molecule type" value="Genomic_DNA"/>
</dbReference>
<dbReference type="RefSeq" id="WP_074777358.1">
    <property type="nucleotide sequence ID" value="NZ_CP011402.1"/>
</dbReference>
<reference evidence="3" key="1">
    <citation type="submission" date="2016-10" db="EMBL/GenBank/DDBJ databases">
        <authorList>
            <person name="Varghese N."/>
        </authorList>
    </citation>
    <scope>NUCLEOTIDE SEQUENCE [LARGE SCALE GENOMIC DNA]</scope>
    <source>
        <strain evidence="3">DSM 21843</strain>
    </source>
</reference>
<evidence type="ECO:0000313" key="2">
    <source>
        <dbReference type="EMBL" id="SEP02322.1"/>
    </source>
</evidence>
<dbReference type="AlphaFoldDB" id="A0A172RX75"/>
<dbReference type="InterPro" id="IPR007119">
    <property type="entry name" value="Phage_tail_spike_N"/>
</dbReference>
<feature type="domain" description="Tail spike" evidence="1">
    <location>
        <begin position="86"/>
        <end position="349"/>
    </location>
</feature>
<keyword evidence="3" id="KW-1185">Reference proteome</keyword>
<name>A0A172RX75_9ACTN</name>
<accession>A0A172RX75</accession>
<dbReference type="STRING" id="79604.AAY81_03490"/>
<dbReference type="Pfam" id="PF06605">
    <property type="entry name" value="Prophage_tail"/>
    <property type="match status" value="1"/>
</dbReference>
<dbReference type="NCBIfam" id="TIGR01665">
    <property type="entry name" value="put_anti_recept"/>
    <property type="match status" value="1"/>
</dbReference>
<dbReference type="OrthoDB" id="3189329at2"/>
<dbReference type="PATRIC" id="fig|79604.3.peg.711"/>
<protein>
    <submittedName>
        <fullName evidence="2">Phage minor structural protein, N-terminal region</fullName>
    </submittedName>
</protein>
<evidence type="ECO:0000259" key="1">
    <source>
        <dbReference type="Pfam" id="PF06605"/>
    </source>
</evidence>
<organism evidence="2 3">
    <name type="scientific">Denitrobacterium detoxificans</name>
    <dbReference type="NCBI Taxonomy" id="79604"/>
    <lineage>
        <taxon>Bacteria</taxon>
        <taxon>Bacillati</taxon>
        <taxon>Actinomycetota</taxon>
        <taxon>Coriobacteriia</taxon>
        <taxon>Eggerthellales</taxon>
        <taxon>Eggerthellaceae</taxon>
        <taxon>Denitrobacterium</taxon>
    </lineage>
</organism>
<sequence length="406" mass="44843">MASMVPTLYWFDRWDERIGLLRVVGELVHTEELNGEDTLEFSSYDVPAKGDRLLWLDGETWREHVVVRTEEPLEGLCSVYAESSLCEMLDDFIEEAQLVSRTARQALTAVLAPTRWSIAYCASLGTAGALIYHQNALWALRRVAEVWGGEVTPVITVANGRVASRAIRLDEERGEWRGLRFTYGKNMAGCTRTVLEQDVYTALYGFGAGLPFTDEDGNYKAGYRRKLTFGDINGGLNYVADESAKLVWGRWNADRTAKVHSFGQVTFSEVTEPERLLALTRRALAEASQPKVSYEVDVAALDGDDADLGDTVAVVDTSRDPEWRLTARVVRRVRTFGEQVVARVTIGTVEPVDYAQVSALAADVATLRDDVVGIDGNLTTAASVTVVENTVTTAIDDLDELADLDF</sequence>
<gene>
    <name evidence="2" type="ORF">SAMN02910314_01948</name>
</gene>
<proteinExistence type="predicted"/>
<dbReference type="KEGG" id="ddt:AAY81_03490"/>
<dbReference type="InterPro" id="IPR010572">
    <property type="entry name" value="Tail_dom"/>
</dbReference>